<protein>
    <submittedName>
        <fullName evidence="2">ABC transporter permease</fullName>
    </submittedName>
</protein>
<evidence type="ECO:0000313" key="3">
    <source>
        <dbReference type="Proteomes" id="UP000648239"/>
    </source>
</evidence>
<dbReference type="GO" id="GO:0140359">
    <property type="term" value="F:ABC-type transporter activity"/>
    <property type="evidence" value="ECO:0007669"/>
    <property type="project" value="InterPro"/>
</dbReference>
<keyword evidence="1" id="KW-0812">Transmembrane</keyword>
<organism evidence="2 3">
    <name type="scientific">Candidatus Polarisedimenticola svalbardensis</name>
    <dbReference type="NCBI Taxonomy" id="2886004"/>
    <lineage>
        <taxon>Bacteria</taxon>
        <taxon>Pseudomonadati</taxon>
        <taxon>Acidobacteriota</taxon>
        <taxon>Candidatus Polarisedimenticolia</taxon>
        <taxon>Candidatus Polarisedimenticolales</taxon>
        <taxon>Candidatus Polarisedimenticolaceae</taxon>
        <taxon>Candidatus Polarisedimenticola</taxon>
    </lineage>
</organism>
<dbReference type="AlphaFoldDB" id="A0A8J6Y1S9"/>
<dbReference type="Pfam" id="PF12679">
    <property type="entry name" value="ABC2_membrane_2"/>
    <property type="match status" value="1"/>
</dbReference>
<feature type="transmembrane region" description="Helical" evidence="1">
    <location>
        <begin position="229"/>
        <end position="248"/>
    </location>
</feature>
<keyword evidence="1" id="KW-1133">Transmembrane helix</keyword>
<feature type="transmembrane region" description="Helical" evidence="1">
    <location>
        <begin position="111"/>
        <end position="137"/>
    </location>
</feature>
<reference evidence="2 3" key="1">
    <citation type="submission" date="2020-08" db="EMBL/GenBank/DDBJ databases">
        <title>Acidobacteriota in marine sediments use diverse sulfur dissimilation pathways.</title>
        <authorList>
            <person name="Wasmund K."/>
        </authorList>
    </citation>
    <scope>NUCLEOTIDE SEQUENCE [LARGE SCALE GENOMIC DNA]</scope>
    <source>
        <strain evidence="2">MAG AM4</strain>
    </source>
</reference>
<dbReference type="Proteomes" id="UP000648239">
    <property type="component" value="Unassembled WGS sequence"/>
</dbReference>
<evidence type="ECO:0000256" key="1">
    <source>
        <dbReference type="SAM" id="Phobius"/>
    </source>
</evidence>
<name>A0A8J6Y1S9_9BACT</name>
<accession>A0A8J6Y1S9</accession>
<feature type="transmembrane region" description="Helical" evidence="1">
    <location>
        <begin position="149"/>
        <end position="170"/>
    </location>
</feature>
<proteinExistence type="predicted"/>
<feature type="transmembrane region" description="Helical" evidence="1">
    <location>
        <begin position="20"/>
        <end position="41"/>
    </location>
</feature>
<dbReference type="EMBL" id="JACXWD010000069">
    <property type="protein sequence ID" value="MBD3869235.1"/>
    <property type="molecule type" value="Genomic_DNA"/>
</dbReference>
<evidence type="ECO:0000313" key="2">
    <source>
        <dbReference type="EMBL" id="MBD3869235.1"/>
    </source>
</evidence>
<gene>
    <name evidence="2" type="ORF">IFK94_14030</name>
</gene>
<dbReference type="GO" id="GO:0005886">
    <property type="term" value="C:plasma membrane"/>
    <property type="evidence" value="ECO:0007669"/>
    <property type="project" value="UniProtKB-SubCell"/>
</dbReference>
<keyword evidence="1" id="KW-0472">Membrane</keyword>
<sequence length="254" mass="27830">MSAILTIAKREIQSYFASPIAYTIIVIVLLMMGFGFLRGLLPYSALFTANAAMAEEAGINIRNYIVREMIFWAQISMMLCMPALSMRLFSEEKKNGTAELLMTSPVTTTQLVLGKYLGAVSILGIILALCSVFPIILELLANPEWAAMGTAALGMLLYGMVILAIGLFASSLTENQIVALLTTYALFLPLWLVDSMVGFMGGILDEILAGLAIGKMIRMLGQGLVDSHHLFLPVFLVSVFLFLCTQVLESNRWR</sequence>
<feature type="transmembrane region" description="Helical" evidence="1">
    <location>
        <begin position="177"/>
        <end position="193"/>
    </location>
</feature>
<comment type="caution">
    <text evidence="2">The sequence shown here is derived from an EMBL/GenBank/DDBJ whole genome shotgun (WGS) entry which is preliminary data.</text>
</comment>
<dbReference type="PANTHER" id="PTHR43471">
    <property type="entry name" value="ABC TRANSPORTER PERMEASE"/>
    <property type="match status" value="1"/>
</dbReference>